<gene>
    <name evidence="1" type="ORF">ABT39_MTgene2974</name>
</gene>
<proteinExistence type="predicted"/>
<accession>A0A117NID6</accession>
<name>A0A117NID6_PICGL</name>
<dbReference type="AlphaFoldDB" id="A0A117NID6"/>
<evidence type="ECO:0000313" key="1">
    <source>
        <dbReference type="EMBL" id="KUM49747.1"/>
    </source>
</evidence>
<comment type="caution">
    <text evidence="1">The sequence shown here is derived from an EMBL/GenBank/DDBJ whole genome shotgun (WGS) entry which is preliminary data.</text>
</comment>
<sequence length="92" mass="10325">MHNDIYNSSSPLLVLVGRNEVNSSPYSRACLRILSRWSRVRCLTLSLQSSLLAHPLPLVESSLPHPRPAGRACLTHRMKSISNLLGWKVHPM</sequence>
<dbReference type="EMBL" id="LKAM01000002">
    <property type="protein sequence ID" value="KUM49747.1"/>
    <property type="molecule type" value="Genomic_DNA"/>
</dbReference>
<geneLocation type="mitochondrion" evidence="1"/>
<protein>
    <submittedName>
        <fullName evidence="1">Uncharacterized protein</fullName>
    </submittedName>
</protein>
<keyword evidence="1" id="KW-0496">Mitochondrion</keyword>
<reference evidence="1" key="1">
    <citation type="journal article" date="2015" name="Genome Biol. Evol.">
        <title>Organellar Genomes of White Spruce (Picea glauca): Assembly and Annotation.</title>
        <authorList>
            <person name="Jackman S.D."/>
            <person name="Warren R.L."/>
            <person name="Gibb E.A."/>
            <person name="Vandervalk B.P."/>
            <person name="Mohamadi H."/>
            <person name="Chu J."/>
            <person name="Raymond A."/>
            <person name="Pleasance S."/>
            <person name="Coope R."/>
            <person name="Wildung M.R."/>
            <person name="Ritland C.E."/>
            <person name="Bousquet J."/>
            <person name="Jones S.J."/>
            <person name="Bohlmann J."/>
            <person name="Birol I."/>
        </authorList>
    </citation>
    <scope>NUCLEOTIDE SEQUENCE [LARGE SCALE GENOMIC DNA]</scope>
    <source>
        <tissue evidence="1">Flushing bud</tissue>
    </source>
</reference>
<organism evidence="1">
    <name type="scientific">Picea glauca</name>
    <name type="common">White spruce</name>
    <name type="synonym">Pinus glauca</name>
    <dbReference type="NCBI Taxonomy" id="3330"/>
    <lineage>
        <taxon>Eukaryota</taxon>
        <taxon>Viridiplantae</taxon>
        <taxon>Streptophyta</taxon>
        <taxon>Embryophyta</taxon>
        <taxon>Tracheophyta</taxon>
        <taxon>Spermatophyta</taxon>
        <taxon>Pinopsida</taxon>
        <taxon>Pinidae</taxon>
        <taxon>Conifers I</taxon>
        <taxon>Pinales</taxon>
        <taxon>Pinaceae</taxon>
        <taxon>Picea</taxon>
    </lineage>
</organism>